<dbReference type="EC" id="6.3.5.7" evidence="2"/>
<dbReference type="EMBL" id="VSSQ01096663">
    <property type="protein sequence ID" value="MPN40320.1"/>
    <property type="molecule type" value="Genomic_DNA"/>
</dbReference>
<comment type="caution">
    <text evidence="2">The sequence shown here is derived from an EMBL/GenBank/DDBJ whole genome shotgun (WGS) entry which is preliminary data.</text>
</comment>
<accession>A0A645HNB4</accession>
<dbReference type="InterPro" id="IPR023631">
    <property type="entry name" value="Amidase_dom"/>
</dbReference>
<dbReference type="PANTHER" id="PTHR11895:SF151">
    <property type="entry name" value="GLUTAMYL-TRNA(GLN) AMIDOTRANSFERASE SUBUNIT A"/>
    <property type="match status" value="1"/>
</dbReference>
<evidence type="ECO:0000259" key="1">
    <source>
        <dbReference type="Pfam" id="PF01425"/>
    </source>
</evidence>
<reference evidence="2" key="1">
    <citation type="submission" date="2019-08" db="EMBL/GenBank/DDBJ databases">
        <authorList>
            <person name="Kucharzyk K."/>
            <person name="Murdoch R.W."/>
            <person name="Higgins S."/>
            <person name="Loffler F."/>
        </authorList>
    </citation>
    <scope>NUCLEOTIDE SEQUENCE</scope>
</reference>
<dbReference type="GO" id="GO:0050567">
    <property type="term" value="F:glutaminyl-tRNA synthase (glutamine-hydrolyzing) activity"/>
    <property type="evidence" value="ECO:0007669"/>
    <property type="project" value="UniProtKB-EC"/>
</dbReference>
<organism evidence="2">
    <name type="scientific">bioreactor metagenome</name>
    <dbReference type="NCBI Taxonomy" id="1076179"/>
    <lineage>
        <taxon>unclassified sequences</taxon>
        <taxon>metagenomes</taxon>
        <taxon>ecological metagenomes</taxon>
    </lineage>
</organism>
<dbReference type="Pfam" id="PF01425">
    <property type="entry name" value="Amidase"/>
    <property type="match status" value="1"/>
</dbReference>
<sequence>MGAEIIPVSLPHTKYALPAYYVLATAEASSNLTRYDGVHYGLRIEKDNIQDTFTATRSEGFGSEVKTRIMLGTYALSSGYYDAYYNKTLQARTLIKADYDKAFTSVHALLTPTAPSTAFKIGEKTADPLAMYMTDVCTVPVNLAGLPGLTVPYKMLNDMPLGLQLIGPAFGEENLFTIGQALENIAGKLPLPKIAEEE</sequence>
<keyword evidence="2" id="KW-0808">Transferase</keyword>
<protein>
    <submittedName>
        <fullName evidence="2">Glutamyl-tRNA(Gln) amidotransferase subunit A</fullName>
        <ecNumber evidence="2">6.3.5.7</ecNumber>
    </submittedName>
</protein>
<gene>
    <name evidence="2" type="primary">gatA_40</name>
    <name evidence="2" type="ORF">SDC9_187856</name>
</gene>
<proteinExistence type="predicted"/>
<dbReference type="Gene3D" id="3.90.1300.10">
    <property type="entry name" value="Amidase signature (AS) domain"/>
    <property type="match status" value="1"/>
</dbReference>
<dbReference type="PANTHER" id="PTHR11895">
    <property type="entry name" value="TRANSAMIDASE"/>
    <property type="match status" value="1"/>
</dbReference>
<evidence type="ECO:0000313" key="2">
    <source>
        <dbReference type="EMBL" id="MPN40320.1"/>
    </source>
</evidence>
<keyword evidence="2" id="KW-0436">Ligase</keyword>
<dbReference type="GO" id="GO:0016740">
    <property type="term" value="F:transferase activity"/>
    <property type="evidence" value="ECO:0007669"/>
    <property type="project" value="UniProtKB-KW"/>
</dbReference>
<dbReference type="InterPro" id="IPR000120">
    <property type="entry name" value="Amidase"/>
</dbReference>
<feature type="domain" description="Amidase" evidence="1">
    <location>
        <begin position="2"/>
        <end position="175"/>
    </location>
</feature>
<name>A0A645HNB4_9ZZZZ</name>
<dbReference type="SUPFAM" id="SSF75304">
    <property type="entry name" value="Amidase signature (AS) enzymes"/>
    <property type="match status" value="1"/>
</dbReference>
<dbReference type="AlphaFoldDB" id="A0A645HNB4"/>
<dbReference type="InterPro" id="IPR036928">
    <property type="entry name" value="AS_sf"/>
</dbReference>